<organism evidence="2 3">
    <name type="scientific">Galdieria yellowstonensis</name>
    <dbReference type="NCBI Taxonomy" id="3028027"/>
    <lineage>
        <taxon>Eukaryota</taxon>
        <taxon>Rhodophyta</taxon>
        <taxon>Bangiophyceae</taxon>
        <taxon>Galdieriales</taxon>
        <taxon>Galdieriaceae</taxon>
        <taxon>Galdieria</taxon>
    </lineage>
</organism>
<dbReference type="EMBL" id="JANCYU010000006">
    <property type="protein sequence ID" value="KAK4522613.1"/>
    <property type="molecule type" value="Genomic_DNA"/>
</dbReference>
<dbReference type="AlphaFoldDB" id="A0AAV9I5P0"/>
<evidence type="ECO:0000313" key="2">
    <source>
        <dbReference type="EMBL" id="KAK4522613.1"/>
    </source>
</evidence>
<accession>A0AAV9I5P0</accession>
<feature type="compositionally biased region" description="Polar residues" evidence="1">
    <location>
        <begin position="26"/>
        <end position="37"/>
    </location>
</feature>
<keyword evidence="3" id="KW-1185">Reference proteome</keyword>
<proteinExistence type="predicted"/>
<evidence type="ECO:0000256" key="1">
    <source>
        <dbReference type="SAM" id="MobiDB-lite"/>
    </source>
</evidence>
<gene>
    <name evidence="2" type="ORF">GAYE_PCTG10G0503</name>
</gene>
<dbReference type="Pfam" id="PF10175">
    <property type="entry name" value="MPP6"/>
    <property type="match status" value="1"/>
</dbReference>
<protein>
    <submittedName>
        <fullName evidence="2">Uncharacterized protein</fullName>
    </submittedName>
</protein>
<evidence type="ECO:0000313" key="3">
    <source>
        <dbReference type="Proteomes" id="UP001300502"/>
    </source>
</evidence>
<sequence>MAQQLSSRLRSMKFMKRKEPEESKPTQENAFSSTSISTREEGIEAVVVDETNVSVLGPELNFSSFQGRSSFLNFNPRLESILNELRNVVPQSLNADTEEPSLEGKRRFQNNEIVEKLKKKKRKVKRGFSGSQNKAFA</sequence>
<feature type="region of interest" description="Disordered" evidence="1">
    <location>
        <begin position="1"/>
        <end position="37"/>
    </location>
</feature>
<comment type="caution">
    <text evidence="2">The sequence shown here is derived from an EMBL/GenBank/DDBJ whole genome shotgun (WGS) entry which is preliminary data.</text>
</comment>
<name>A0AAV9I5P0_9RHOD</name>
<dbReference type="Proteomes" id="UP001300502">
    <property type="component" value="Unassembled WGS sequence"/>
</dbReference>
<reference evidence="2 3" key="1">
    <citation type="submission" date="2022-07" db="EMBL/GenBank/DDBJ databases">
        <title>Genome-wide signatures of adaptation to extreme environments.</title>
        <authorList>
            <person name="Cho C.H."/>
            <person name="Yoon H.S."/>
        </authorList>
    </citation>
    <scope>NUCLEOTIDE SEQUENCE [LARGE SCALE GENOMIC DNA]</scope>
    <source>
        <strain evidence="2 3">108.79 E11</strain>
    </source>
</reference>